<keyword evidence="2" id="KW-1185">Reference proteome</keyword>
<evidence type="ECO:0000313" key="1">
    <source>
        <dbReference type="EMBL" id="CAJ0558076.1"/>
    </source>
</evidence>
<evidence type="ECO:0000313" key="2">
    <source>
        <dbReference type="Proteomes" id="UP001177023"/>
    </source>
</evidence>
<reference evidence="1" key="1">
    <citation type="submission" date="2023-06" db="EMBL/GenBank/DDBJ databases">
        <authorList>
            <person name="Delattre M."/>
        </authorList>
    </citation>
    <scope>NUCLEOTIDE SEQUENCE</scope>
    <source>
        <strain evidence="1">AF72</strain>
    </source>
</reference>
<accession>A0AA36C5B9</accession>
<name>A0AA36C5B9_9BILA</name>
<feature type="non-terminal residue" evidence="1">
    <location>
        <position position="394"/>
    </location>
</feature>
<gene>
    <name evidence="1" type="ORF">MSPICULIGERA_LOCUS816</name>
</gene>
<sequence length="394" mass="43118">MWAFAEGLGTYGLSWIQKRLTALNKAVPTMCEVGGMVTEYATDNLDTLVGCTTEYNPGTAAKVAVDAMALTTLVAVNRFNLQTIGNSMICALLECLKGAYKNQFTPKYKKWIKKLNQTVVMTNVCAMGVQYLQTQKLVQTCFNAAKARTQVVVMQKLFDPYVPKYAAMYQTYRDKSTVACMTKPQKRFIKVANVLDKKVMWAVAEGLGDAGVAWIKGRIAASNNTVPIVTTYASDNVDTLVQCATQYNPATATKIALDAVSLAGIVAMNGFSLPNIGNAMICGVLDCLQAAYKNQFCPKYKGWLKKVDKTAMQNQVCAMGVQYLQNSNLVQTCFNACKARTQVAVMQKLFDPFVPKYAGMYQTYRDKSTVACMTKSQTCGCNQELTDLINAAGG</sequence>
<dbReference type="AlphaFoldDB" id="A0AA36C5B9"/>
<dbReference type="Proteomes" id="UP001177023">
    <property type="component" value="Unassembled WGS sequence"/>
</dbReference>
<proteinExistence type="predicted"/>
<protein>
    <submittedName>
        <fullName evidence="1">Uncharacterized protein</fullName>
    </submittedName>
</protein>
<organism evidence="1 2">
    <name type="scientific">Mesorhabditis spiculigera</name>
    <dbReference type="NCBI Taxonomy" id="96644"/>
    <lineage>
        <taxon>Eukaryota</taxon>
        <taxon>Metazoa</taxon>
        <taxon>Ecdysozoa</taxon>
        <taxon>Nematoda</taxon>
        <taxon>Chromadorea</taxon>
        <taxon>Rhabditida</taxon>
        <taxon>Rhabditina</taxon>
        <taxon>Rhabditomorpha</taxon>
        <taxon>Rhabditoidea</taxon>
        <taxon>Rhabditidae</taxon>
        <taxon>Mesorhabditinae</taxon>
        <taxon>Mesorhabditis</taxon>
    </lineage>
</organism>
<dbReference type="EMBL" id="CATQJA010000200">
    <property type="protein sequence ID" value="CAJ0558076.1"/>
    <property type="molecule type" value="Genomic_DNA"/>
</dbReference>
<comment type="caution">
    <text evidence="1">The sequence shown here is derived from an EMBL/GenBank/DDBJ whole genome shotgun (WGS) entry which is preliminary data.</text>
</comment>